<sequence>RNKMDQIFNLSTWKLQNPDLLQQLALLAYLDKPTENAEMLKTITGIRVAAELYDRVSSQSTIEAYQTEFYMAIADFVKKHPNSGEAALKKELEKQVAIFAQKVDKL</sequence>
<keyword evidence="2" id="KW-1185">Reference proteome</keyword>
<protein>
    <submittedName>
        <fullName evidence="1">Uncharacterized protein</fullName>
    </submittedName>
</protein>
<feature type="non-terminal residue" evidence="1">
    <location>
        <position position="106"/>
    </location>
</feature>
<evidence type="ECO:0000313" key="1">
    <source>
        <dbReference type="EMBL" id="CAH1792533.1"/>
    </source>
</evidence>
<gene>
    <name evidence="1" type="ORF">OFUS_LOCUS17491</name>
</gene>
<dbReference type="OrthoDB" id="6019768at2759"/>
<dbReference type="AlphaFoldDB" id="A0A8S4PE75"/>
<dbReference type="EMBL" id="CAIIXF020000008">
    <property type="protein sequence ID" value="CAH1792533.1"/>
    <property type="molecule type" value="Genomic_DNA"/>
</dbReference>
<comment type="caution">
    <text evidence="1">The sequence shown here is derived from an EMBL/GenBank/DDBJ whole genome shotgun (WGS) entry which is preliminary data.</text>
</comment>
<evidence type="ECO:0000313" key="2">
    <source>
        <dbReference type="Proteomes" id="UP000749559"/>
    </source>
</evidence>
<proteinExistence type="predicted"/>
<name>A0A8S4PE75_OWEFU</name>
<accession>A0A8S4PE75</accession>
<reference evidence="1" key="1">
    <citation type="submission" date="2022-03" db="EMBL/GenBank/DDBJ databases">
        <authorList>
            <person name="Martin C."/>
        </authorList>
    </citation>
    <scope>NUCLEOTIDE SEQUENCE</scope>
</reference>
<dbReference type="Proteomes" id="UP000749559">
    <property type="component" value="Unassembled WGS sequence"/>
</dbReference>
<organism evidence="1 2">
    <name type="scientific">Owenia fusiformis</name>
    <name type="common">Polychaete worm</name>
    <dbReference type="NCBI Taxonomy" id="6347"/>
    <lineage>
        <taxon>Eukaryota</taxon>
        <taxon>Metazoa</taxon>
        <taxon>Spiralia</taxon>
        <taxon>Lophotrochozoa</taxon>
        <taxon>Annelida</taxon>
        <taxon>Polychaeta</taxon>
        <taxon>Sedentaria</taxon>
        <taxon>Canalipalpata</taxon>
        <taxon>Sabellida</taxon>
        <taxon>Oweniida</taxon>
        <taxon>Oweniidae</taxon>
        <taxon>Owenia</taxon>
    </lineage>
</organism>